<gene>
    <name evidence="1" type="ORF">EV216_1346</name>
</gene>
<sequence length="133" mass="14212">MLHFKPEHAVPMSSGSARTLLHEFVETHGDALRCAALLLSGRPGPRLVDDLAERLTREPIPGRKTLQAAGRLLALLSLENVHDDEGVEAGVFARLDPAEPYVEEICVLTDGFRDALRAVGQGSARGASYGTAA</sequence>
<dbReference type="Proteomes" id="UP000295277">
    <property type="component" value="Unassembled WGS sequence"/>
</dbReference>
<organism evidence="1 2">
    <name type="scientific">Rhodovulum steppense</name>
    <dbReference type="NCBI Taxonomy" id="540251"/>
    <lineage>
        <taxon>Bacteria</taxon>
        <taxon>Pseudomonadati</taxon>
        <taxon>Pseudomonadota</taxon>
        <taxon>Alphaproteobacteria</taxon>
        <taxon>Rhodobacterales</taxon>
        <taxon>Paracoccaceae</taxon>
        <taxon>Rhodovulum</taxon>
    </lineage>
</organism>
<proteinExistence type="predicted"/>
<accession>A0A4R1YIT4</accession>
<dbReference type="AlphaFoldDB" id="A0A4R1YIT4"/>
<comment type="caution">
    <text evidence="1">The sequence shown here is derived from an EMBL/GenBank/DDBJ whole genome shotgun (WGS) entry which is preliminary data.</text>
</comment>
<name>A0A4R1YIT4_9RHOB</name>
<keyword evidence="2" id="KW-1185">Reference proteome</keyword>
<evidence type="ECO:0000313" key="2">
    <source>
        <dbReference type="Proteomes" id="UP000295277"/>
    </source>
</evidence>
<reference evidence="1 2" key="1">
    <citation type="submission" date="2019-03" db="EMBL/GenBank/DDBJ databases">
        <title>Genomic Encyclopedia of Type Strains, Phase IV (KMG-IV): sequencing the most valuable type-strain genomes for metagenomic binning, comparative biology and taxonomic classification.</title>
        <authorList>
            <person name="Goeker M."/>
        </authorList>
    </citation>
    <scope>NUCLEOTIDE SEQUENCE [LARGE SCALE GENOMIC DNA]</scope>
    <source>
        <strain evidence="1 2">DSM 21153</strain>
    </source>
</reference>
<dbReference type="RefSeq" id="WP_132696670.1">
    <property type="nucleotide sequence ID" value="NZ_SLVM01000034.1"/>
</dbReference>
<dbReference type="EMBL" id="SLVM01000034">
    <property type="protein sequence ID" value="TCM76378.1"/>
    <property type="molecule type" value="Genomic_DNA"/>
</dbReference>
<evidence type="ECO:0000313" key="1">
    <source>
        <dbReference type="EMBL" id="TCM76378.1"/>
    </source>
</evidence>
<dbReference type="OrthoDB" id="7728363at2"/>
<protein>
    <submittedName>
        <fullName evidence="1">Uncharacterized protein</fullName>
    </submittedName>
</protein>